<accession>A0ABZ3J644</accession>
<dbReference type="InterPro" id="IPR002477">
    <property type="entry name" value="Peptidoglycan-bd-like"/>
</dbReference>
<sequence length="117" mass="12985">MHKRRAAWSVFFLAISLFMLCMPLEAAGAKTTAKAPGSQQSLSQRAGNPKVMQLQQLLADTGFYPGSMTGILDHSTKEAISRAQAKFKLKQTGNYDQKLANILAREAKSKPQRYRKI</sequence>
<dbReference type="SUPFAM" id="SSF47090">
    <property type="entry name" value="PGBD-like"/>
    <property type="match status" value="1"/>
</dbReference>
<name>A0ABZ3J644_SPOA4</name>
<dbReference type="Gene3D" id="1.10.101.10">
    <property type="entry name" value="PGBD-like superfamily/PGBD"/>
    <property type="match status" value="1"/>
</dbReference>
<evidence type="ECO:0000256" key="1">
    <source>
        <dbReference type="SAM" id="SignalP"/>
    </source>
</evidence>
<proteinExistence type="predicted"/>
<evidence type="ECO:0000259" key="2">
    <source>
        <dbReference type="Pfam" id="PF01471"/>
    </source>
</evidence>
<feature type="chain" id="PRO_5047078890" description="Peptidoglycan binding-like domain-containing protein" evidence="1">
    <location>
        <begin position="27"/>
        <end position="117"/>
    </location>
</feature>
<reference evidence="3" key="1">
    <citation type="submission" date="2024-05" db="EMBL/GenBank/DDBJ databases">
        <title>Isolation and characterization of Sporomusa carbonis sp. nov., a carboxydotrophic hydrogenogen in the genus of Sporomusa isolated from a charcoal burning pile.</title>
        <authorList>
            <person name="Boeer T."/>
            <person name="Rosenbaum F."/>
            <person name="Eysell L."/>
            <person name="Mueller V."/>
            <person name="Daniel R."/>
            <person name="Poehlein A."/>
        </authorList>
    </citation>
    <scope>NUCLEOTIDE SEQUENCE [LARGE SCALE GENOMIC DNA]</scope>
    <source>
        <strain evidence="3">DSM 3132</strain>
    </source>
</reference>
<gene>
    <name evidence="3" type="ORF">SPACI_036200</name>
</gene>
<dbReference type="Pfam" id="PF01471">
    <property type="entry name" value="PG_binding_1"/>
    <property type="match status" value="1"/>
</dbReference>
<evidence type="ECO:0000313" key="4">
    <source>
        <dbReference type="Proteomes" id="UP000216052"/>
    </source>
</evidence>
<dbReference type="EMBL" id="CP155571">
    <property type="protein sequence ID" value="XFO73513.1"/>
    <property type="molecule type" value="Genomic_DNA"/>
</dbReference>
<dbReference type="InterPro" id="IPR036365">
    <property type="entry name" value="PGBD-like_sf"/>
</dbReference>
<organism evidence="3 4">
    <name type="scientific">Sporomusa acidovorans (strain ATCC 49682 / DSM 3132 / Mol)</name>
    <dbReference type="NCBI Taxonomy" id="1123286"/>
    <lineage>
        <taxon>Bacteria</taxon>
        <taxon>Bacillati</taxon>
        <taxon>Bacillota</taxon>
        <taxon>Negativicutes</taxon>
        <taxon>Selenomonadales</taxon>
        <taxon>Sporomusaceae</taxon>
        <taxon>Sporomusa</taxon>
    </lineage>
</organism>
<feature type="domain" description="Peptidoglycan binding-like" evidence="2">
    <location>
        <begin position="49"/>
        <end position="103"/>
    </location>
</feature>
<dbReference type="RefSeq" id="WP_093795355.1">
    <property type="nucleotide sequence ID" value="NZ_CP155571.1"/>
</dbReference>
<dbReference type="InterPro" id="IPR036366">
    <property type="entry name" value="PGBDSf"/>
</dbReference>
<keyword evidence="1" id="KW-0732">Signal</keyword>
<protein>
    <recommendedName>
        <fullName evidence="2">Peptidoglycan binding-like domain-containing protein</fullName>
    </recommendedName>
</protein>
<evidence type="ECO:0000313" key="3">
    <source>
        <dbReference type="EMBL" id="XFO73513.1"/>
    </source>
</evidence>
<keyword evidence="4" id="KW-1185">Reference proteome</keyword>
<feature type="signal peptide" evidence="1">
    <location>
        <begin position="1"/>
        <end position="26"/>
    </location>
</feature>
<dbReference type="Proteomes" id="UP000216052">
    <property type="component" value="Chromosome"/>
</dbReference>